<reference evidence="2" key="1">
    <citation type="submission" date="2015-06" db="EMBL/GenBank/DDBJ databases">
        <authorList>
            <person name="Lim Y.L."/>
            <person name="Ee R."/>
            <person name="Yong D."/>
            <person name="How K.Y."/>
            <person name="Yin W.F."/>
            <person name="Chan K.G."/>
        </authorList>
    </citation>
    <scope>NUCLEOTIDE SEQUENCE [LARGE SCALE GENOMIC DNA]</scope>
    <source>
        <strain evidence="2">DSM 25325</strain>
    </source>
</reference>
<dbReference type="RefSeq" id="WP_047212463.1">
    <property type="nucleotide sequence ID" value="NZ_CP011568.3"/>
</dbReference>
<dbReference type="Proteomes" id="UP000036700">
    <property type="component" value="Chromosome"/>
</dbReference>
<dbReference type="KEGG" id="ptx:ABW99_00550"/>
<gene>
    <name evidence="1" type="ORF">ABW99_00550</name>
</gene>
<protein>
    <submittedName>
        <fullName evidence="1">Uncharacterized protein</fullName>
    </submittedName>
</protein>
<dbReference type="PATRIC" id="fig|445709.3.peg.128"/>
<dbReference type="OrthoDB" id="9135874at2"/>
<organism evidence="1 2">
    <name type="scientific">Pandoraea thiooxydans</name>
    <dbReference type="NCBI Taxonomy" id="445709"/>
    <lineage>
        <taxon>Bacteria</taxon>
        <taxon>Pseudomonadati</taxon>
        <taxon>Pseudomonadota</taxon>
        <taxon>Betaproteobacteria</taxon>
        <taxon>Burkholderiales</taxon>
        <taxon>Burkholderiaceae</taxon>
        <taxon>Pandoraea</taxon>
    </lineage>
</organism>
<proteinExistence type="predicted"/>
<keyword evidence="2" id="KW-1185">Reference proteome</keyword>
<sequence length="78" mass="8669">MAHEVSAKLHTKALSNKDLEIDIKTVDGDKASRLGTLLISKGNIEWLPKGNSVNKKRLTWVQFAALIEDQGKSVKVRK</sequence>
<dbReference type="EMBL" id="CP011568">
    <property type="protein sequence ID" value="AKJ66944.1"/>
    <property type="molecule type" value="Genomic_DNA"/>
</dbReference>
<evidence type="ECO:0000313" key="2">
    <source>
        <dbReference type="Proteomes" id="UP000036700"/>
    </source>
</evidence>
<accession>A0A0G3ELU7</accession>
<dbReference type="AlphaFoldDB" id="A0A0G3ELU7"/>
<name>A0A0G3ELU7_9BURK</name>
<evidence type="ECO:0000313" key="1">
    <source>
        <dbReference type="EMBL" id="AKJ66944.1"/>
    </source>
</evidence>